<name>A0A7W5XYK3_9BACT</name>
<dbReference type="EMBL" id="JACICA010000026">
    <property type="protein sequence ID" value="MBB3703703.1"/>
    <property type="molecule type" value="Genomic_DNA"/>
</dbReference>
<protein>
    <submittedName>
        <fullName evidence="2">Uncharacterized protein</fullName>
    </submittedName>
</protein>
<dbReference type="Proteomes" id="UP000541425">
    <property type="component" value="Unassembled WGS sequence"/>
</dbReference>
<keyword evidence="1" id="KW-0732">Signal</keyword>
<proteinExistence type="predicted"/>
<evidence type="ECO:0000256" key="1">
    <source>
        <dbReference type="SAM" id="SignalP"/>
    </source>
</evidence>
<reference evidence="2 3" key="1">
    <citation type="submission" date="2020-08" db="EMBL/GenBank/DDBJ databases">
        <title>Genomic Encyclopedia of Type Strains, Phase IV (KMG-IV): sequencing the most valuable type-strain genomes for metagenomic binning, comparative biology and taxonomic classification.</title>
        <authorList>
            <person name="Goeker M."/>
        </authorList>
    </citation>
    <scope>NUCLEOTIDE SEQUENCE [LARGE SCALE GENOMIC DNA]</scope>
    <source>
        <strain evidence="2 3">DSM 22548</strain>
    </source>
</reference>
<dbReference type="RefSeq" id="WP_420837967.1">
    <property type="nucleotide sequence ID" value="NZ_JACICA010000026.1"/>
</dbReference>
<dbReference type="AlphaFoldDB" id="A0A7W5XYK3"/>
<comment type="caution">
    <text evidence="2">The sequence shown here is derived from an EMBL/GenBank/DDBJ whole genome shotgun (WGS) entry which is preliminary data.</text>
</comment>
<sequence>MKTTNIIQRLCLFFALLLAAPTVAADYSNAGLREIPHETFYDRAGYEIFRSRNLGKHKNVTELRTGKGLRPQRKG</sequence>
<evidence type="ECO:0000313" key="2">
    <source>
        <dbReference type="EMBL" id="MBB3703703.1"/>
    </source>
</evidence>
<accession>A0A7W5XYK3</accession>
<feature type="chain" id="PRO_5030735285" evidence="1">
    <location>
        <begin position="25"/>
        <end position="75"/>
    </location>
</feature>
<feature type="signal peptide" evidence="1">
    <location>
        <begin position="1"/>
        <end position="24"/>
    </location>
</feature>
<gene>
    <name evidence="2" type="ORF">FHS60_002204</name>
</gene>
<evidence type="ECO:0000313" key="3">
    <source>
        <dbReference type="Proteomes" id="UP000541425"/>
    </source>
</evidence>
<organism evidence="2 3">
    <name type="scientific">Alloprevotella rava</name>
    <dbReference type="NCBI Taxonomy" id="671218"/>
    <lineage>
        <taxon>Bacteria</taxon>
        <taxon>Pseudomonadati</taxon>
        <taxon>Bacteroidota</taxon>
        <taxon>Bacteroidia</taxon>
        <taxon>Bacteroidales</taxon>
        <taxon>Prevotellaceae</taxon>
        <taxon>Alloprevotella</taxon>
    </lineage>
</organism>